<sequence>MCLYIYIYIYIYKDSLFIINIINKMDDIQIQRGWMYIRLLPNKNLTTEFYRGVKSFIQHAKSQPRYLEDKKLGDLCLIIGIGHHMERLSHIIHYNTGSYSSIIGCPRILEGVESGYSEALVSETPFTAVETSNIAGSDYSSLGEDDSSTRSEGREEEGGANESHIALPRPSFFRTRSGTSWLLVC</sequence>
<evidence type="ECO:0000313" key="3">
    <source>
        <dbReference type="Proteomes" id="UP001634393"/>
    </source>
</evidence>
<comment type="caution">
    <text evidence="2">The sequence shown here is derived from an EMBL/GenBank/DDBJ whole genome shotgun (WGS) entry which is preliminary data.</text>
</comment>
<dbReference type="AlphaFoldDB" id="A0ABD3S761"/>
<name>A0ABD3S761_9LAMI</name>
<organism evidence="2 3">
    <name type="scientific">Penstemon smallii</name>
    <dbReference type="NCBI Taxonomy" id="265156"/>
    <lineage>
        <taxon>Eukaryota</taxon>
        <taxon>Viridiplantae</taxon>
        <taxon>Streptophyta</taxon>
        <taxon>Embryophyta</taxon>
        <taxon>Tracheophyta</taxon>
        <taxon>Spermatophyta</taxon>
        <taxon>Magnoliopsida</taxon>
        <taxon>eudicotyledons</taxon>
        <taxon>Gunneridae</taxon>
        <taxon>Pentapetalae</taxon>
        <taxon>asterids</taxon>
        <taxon>lamiids</taxon>
        <taxon>Lamiales</taxon>
        <taxon>Plantaginaceae</taxon>
        <taxon>Cheloneae</taxon>
        <taxon>Penstemon</taxon>
    </lineage>
</organism>
<feature type="region of interest" description="Disordered" evidence="1">
    <location>
        <begin position="137"/>
        <end position="165"/>
    </location>
</feature>
<keyword evidence="3" id="KW-1185">Reference proteome</keyword>
<proteinExistence type="predicted"/>
<feature type="compositionally biased region" description="Basic and acidic residues" evidence="1">
    <location>
        <begin position="147"/>
        <end position="157"/>
    </location>
</feature>
<protein>
    <submittedName>
        <fullName evidence="2">Uncharacterized protein</fullName>
    </submittedName>
</protein>
<gene>
    <name evidence="2" type="ORF">ACJIZ3_006088</name>
</gene>
<dbReference type="Proteomes" id="UP001634393">
    <property type="component" value="Unassembled WGS sequence"/>
</dbReference>
<dbReference type="EMBL" id="JBJXBP010000007">
    <property type="protein sequence ID" value="KAL3820183.1"/>
    <property type="molecule type" value="Genomic_DNA"/>
</dbReference>
<reference evidence="2 3" key="1">
    <citation type="submission" date="2024-12" db="EMBL/GenBank/DDBJ databases">
        <title>The unique morphological basis and parallel evolutionary history of personate flowers in Penstemon.</title>
        <authorList>
            <person name="Depatie T.H."/>
            <person name="Wessinger C.A."/>
        </authorList>
    </citation>
    <scope>NUCLEOTIDE SEQUENCE [LARGE SCALE GENOMIC DNA]</scope>
    <source>
        <strain evidence="2">WTNN_2</strain>
        <tissue evidence="2">Leaf</tissue>
    </source>
</reference>
<evidence type="ECO:0000256" key="1">
    <source>
        <dbReference type="SAM" id="MobiDB-lite"/>
    </source>
</evidence>
<accession>A0ABD3S761</accession>
<evidence type="ECO:0000313" key="2">
    <source>
        <dbReference type="EMBL" id="KAL3820183.1"/>
    </source>
</evidence>